<accession>A0AAE1ZBY9</accession>
<comment type="similarity">
    <text evidence="1">Belongs to the protein-tyrosine phosphatase family. Non-receptor class myotubularin subfamily.</text>
</comment>
<dbReference type="InterPro" id="IPR029021">
    <property type="entry name" value="Prot-tyrosine_phosphatase-like"/>
</dbReference>
<dbReference type="EMBL" id="JALJAT010000003">
    <property type="protein sequence ID" value="KAK4471108.1"/>
    <property type="molecule type" value="Genomic_DNA"/>
</dbReference>
<dbReference type="PANTHER" id="PTHR10807:SF110">
    <property type="entry name" value="FI17948P1"/>
    <property type="match status" value="1"/>
</dbReference>
<dbReference type="AlphaFoldDB" id="A0AAE1ZBY9"/>
<evidence type="ECO:0000256" key="1">
    <source>
        <dbReference type="ARBA" id="ARBA00007471"/>
    </source>
</evidence>
<evidence type="ECO:0000313" key="3">
    <source>
        <dbReference type="EMBL" id="KAK4471108.1"/>
    </source>
</evidence>
<evidence type="ECO:0000259" key="2">
    <source>
        <dbReference type="PROSITE" id="PS51339"/>
    </source>
</evidence>
<dbReference type="InterPro" id="IPR010569">
    <property type="entry name" value="Myotubularin-like_Pase_dom"/>
</dbReference>
<reference evidence="3" key="1">
    <citation type="submission" date="2022-04" db="EMBL/GenBank/DDBJ databases">
        <authorList>
            <person name="Xu L."/>
            <person name="Lv Z."/>
        </authorList>
    </citation>
    <scope>NUCLEOTIDE SEQUENCE</scope>
    <source>
        <strain evidence="3">LV_2022a</strain>
    </source>
</reference>
<proteinExistence type="inferred from homology"/>
<dbReference type="PROSITE" id="PS51339">
    <property type="entry name" value="PPASE_MYOTUBULARIN"/>
    <property type="match status" value="1"/>
</dbReference>
<dbReference type="Proteomes" id="UP001292079">
    <property type="component" value="Unassembled WGS sequence"/>
</dbReference>
<keyword evidence="4" id="KW-1185">Reference proteome</keyword>
<feature type="domain" description="Myotubularin phosphatase" evidence="2">
    <location>
        <begin position="276"/>
        <end position="999"/>
    </location>
</feature>
<dbReference type="Pfam" id="PF06602">
    <property type="entry name" value="Myotub-related"/>
    <property type="match status" value="1"/>
</dbReference>
<dbReference type="GO" id="GO:0016020">
    <property type="term" value="C:membrane"/>
    <property type="evidence" value="ECO:0007669"/>
    <property type="project" value="TreeGrafter"/>
</dbReference>
<dbReference type="SUPFAM" id="SSF52799">
    <property type="entry name" value="(Phosphotyrosine protein) phosphatases II"/>
    <property type="match status" value="1"/>
</dbReference>
<dbReference type="GO" id="GO:0005737">
    <property type="term" value="C:cytoplasm"/>
    <property type="evidence" value="ECO:0007669"/>
    <property type="project" value="TreeGrafter"/>
</dbReference>
<protein>
    <recommendedName>
        <fullName evidence="2">Myotubularin phosphatase domain-containing protein</fullName>
    </recommendedName>
</protein>
<organism evidence="3 4">
    <name type="scientific">Schistosoma mekongi</name>
    <name type="common">Parasitic worm</name>
    <dbReference type="NCBI Taxonomy" id="38744"/>
    <lineage>
        <taxon>Eukaryota</taxon>
        <taxon>Metazoa</taxon>
        <taxon>Spiralia</taxon>
        <taxon>Lophotrochozoa</taxon>
        <taxon>Platyhelminthes</taxon>
        <taxon>Trematoda</taxon>
        <taxon>Digenea</taxon>
        <taxon>Strigeidida</taxon>
        <taxon>Schistosomatoidea</taxon>
        <taxon>Schistosomatidae</taxon>
        <taxon>Schistosoma</taxon>
    </lineage>
</organism>
<dbReference type="GO" id="GO:0046856">
    <property type="term" value="P:phosphatidylinositol dephosphorylation"/>
    <property type="evidence" value="ECO:0007669"/>
    <property type="project" value="TreeGrafter"/>
</dbReference>
<sequence length="1091" mass="126291">MDNASCYCAYEVPFRGVSSENPTGHLLTAVRNSGEKQYFGKSLDSIFRYGCFEVTHNKLTLYGVLGLSNWEVLFVPCVNHSQINKNEINSIRQLLSQTLSRTEPYLYRSLASDRPGCIGLGKIDCLLIQDRRDRLYKFDPIHNIWIRSTSGSQLNFKKRWLYESKKLPHLPTRLLILTTDFEVYTFQICSIYQQHMKLSTASLLTSQELSVLRKNIKNNLNIFINLLTARISHVRRSTGYLLANEYANHDLKKLSITEQTVNYNSHERSVNNFLINWNCFNEKIKMNHVNKMYDLPINLTPINSLTRLQAKWYHRLKGTYKIIDNTEFAYCRTLPLEIPTLAFKISVLVFRDYFEGHRFPVLSFYYPNNVSSSINNNNYLYRCYSPYSLPVNTPVSLSLLPSSATPSCSYDVWVLRSGNVLTDIDISQLIQCNNDLPITNQEKLFLKHIKLSFSDNLNELFKHKTSIKSKEQSSQQYLHELYTPFDEDDCGDFSTTTQNCTSSHLSNHHSNNNNNANNVADVTSKSFGQNHFIPPLLETELYENDEHFDNWFTPKYNHIQQSWLQLKNLIQLSQIHVPNVEIFNEFANTTEHNTTVVDDCQLLNNDKITERNNNLLYMKWDTLSTDSLSSDREKYPSTVMRSKSNLHDHSITDRRLSTTSELHRFRFFNFHKNDSDSQQNNNVMTTITTNSNKSGSSTSNLRNSIGQSLGRSYSHFHSLHKKKLDTIAFQFSPHRSDWSENLLSTNWLDLLLFTLKQATQLTQSIYQYARKPVNGYSGTIILLSGPDSGRNWQPILMSLVQIMLSSENRTIHGFEDLIEQEWIRYGYPFVPDPMDWHDESINSDYDGGVCFALFIDCVHQLLIQFPTEFAFTQDYLVLLLDSALSRGGGTPPFSIEFSCSCEAARHVKIKAMTHEQIVEKSNYFHDIGAWRSFHNWDDILTNDGCQLLPNWLYFWKYNSDPMKTSSDYAKLIQTVNKSSQILTPVLSPLYYPRFWIHAWYRWNRCARLTNGGGYAFDAAYYRNLLGPINKDQQQVTITPRTSTSPYTGWLSDESIVNALNRCATSIPLDNTYKSLYDIANLWDNESRYNSS</sequence>
<dbReference type="PANTHER" id="PTHR10807">
    <property type="entry name" value="MYOTUBULARIN-RELATED"/>
    <property type="match status" value="1"/>
</dbReference>
<comment type="caution">
    <text evidence="3">The sequence shown here is derived from an EMBL/GenBank/DDBJ whole genome shotgun (WGS) entry which is preliminary data.</text>
</comment>
<reference evidence="3" key="2">
    <citation type="journal article" date="2023" name="Infect Dis Poverty">
        <title>Chromosome-scale genome of the human blood fluke Schistosoma mekongi and its implications for public health.</title>
        <authorList>
            <person name="Zhou M."/>
            <person name="Xu L."/>
            <person name="Xu D."/>
            <person name="Chen W."/>
            <person name="Khan J."/>
            <person name="Hu Y."/>
            <person name="Huang H."/>
            <person name="Wei H."/>
            <person name="Zhang Y."/>
            <person name="Chusongsang P."/>
            <person name="Tanasarnprasert K."/>
            <person name="Hu X."/>
            <person name="Limpanont Y."/>
            <person name="Lv Z."/>
        </authorList>
    </citation>
    <scope>NUCLEOTIDE SEQUENCE</scope>
    <source>
        <strain evidence="3">LV_2022a</strain>
    </source>
</reference>
<gene>
    <name evidence="3" type="ORF">MN116_005506</name>
</gene>
<name>A0AAE1ZBY9_SCHME</name>
<evidence type="ECO:0000313" key="4">
    <source>
        <dbReference type="Proteomes" id="UP001292079"/>
    </source>
</evidence>
<dbReference type="InterPro" id="IPR030564">
    <property type="entry name" value="Myotubularin"/>
</dbReference>